<dbReference type="RefSeq" id="WP_213162388.1">
    <property type="nucleotide sequence ID" value="NZ_CP058214.1"/>
</dbReference>
<dbReference type="InterPro" id="IPR001041">
    <property type="entry name" value="2Fe-2S_ferredoxin-type"/>
</dbReference>
<dbReference type="CDD" id="cd00207">
    <property type="entry name" value="fer2"/>
    <property type="match status" value="1"/>
</dbReference>
<organism evidence="6 7">
    <name type="scientific">Kaustia mangrovi</name>
    <dbReference type="NCBI Taxonomy" id="2593653"/>
    <lineage>
        <taxon>Bacteria</taxon>
        <taxon>Pseudomonadati</taxon>
        <taxon>Pseudomonadota</taxon>
        <taxon>Alphaproteobacteria</taxon>
        <taxon>Hyphomicrobiales</taxon>
        <taxon>Parvibaculaceae</taxon>
        <taxon>Kaustia</taxon>
    </lineage>
</organism>
<dbReference type="Pfam" id="PF00111">
    <property type="entry name" value="Fer2"/>
    <property type="match status" value="1"/>
</dbReference>
<reference evidence="6 7" key="1">
    <citation type="submission" date="2020-06" db="EMBL/GenBank/DDBJ databases">
        <title>Genome sequence of 2 isolates from Red Sea Mangroves.</title>
        <authorList>
            <person name="Sefrji F."/>
            <person name="Michoud G."/>
            <person name="Merlino G."/>
            <person name="Daffonchio D."/>
        </authorList>
    </citation>
    <scope>NUCLEOTIDE SEQUENCE [LARGE SCALE GENOMIC DNA]</scope>
    <source>
        <strain evidence="6 7">R1DC25</strain>
    </source>
</reference>
<keyword evidence="2" id="KW-0479">Metal-binding</keyword>
<evidence type="ECO:0000313" key="7">
    <source>
        <dbReference type="Proteomes" id="UP000593594"/>
    </source>
</evidence>
<dbReference type="GO" id="GO:0051537">
    <property type="term" value="F:2 iron, 2 sulfur cluster binding"/>
    <property type="evidence" value="ECO:0007669"/>
    <property type="project" value="UniProtKB-KW"/>
</dbReference>
<dbReference type="PROSITE" id="PS51085">
    <property type="entry name" value="2FE2S_FER_2"/>
    <property type="match status" value="1"/>
</dbReference>
<gene>
    <name evidence="6" type="ORF">HW532_21340</name>
</gene>
<dbReference type="SUPFAM" id="SSF54292">
    <property type="entry name" value="2Fe-2S ferredoxin-like"/>
    <property type="match status" value="1"/>
</dbReference>
<dbReference type="AlphaFoldDB" id="A0A7S8HDU6"/>
<dbReference type="EMBL" id="CP058214">
    <property type="protein sequence ID" value="QPC45015.1"/>
    <property type="molecule type" value="Genomic_DNA"/>
</dbReference>
<dbReference type="GO" id="GO:0046872">
    <property type="term" value="F:metal ion binding"/>
    <property type="evidence" value="ECO:0007669"/>
    <property type="project" value="UniProtKB-KW"/>
</dbReference>
<dbReference type="PRINTS" id="PR00355">
    <property type="entry name" value="ADRENODOXIN"/>
</dbReference>
<evidence type="ECO:0000256" key="2">
    <source>
        <dbReference type="ARBA" id="ARBA00022723"/>
    </source>
</evidence>
<evidence type="ECO:0000256" key="1">
    <source>
        <dbReference type="ARBA" id="ARBA00022714"/>
    </source>
</evidence>
<dbReference type="GO" id="GO:0009055">
    <property type="term" value="F:electron transfer activity"/>
    <property type="evidence" value="ECO:0007669"/>
    <property type="project" value="TreeGrafter"/>
</dbReference>
<dbReference type="PANTHER" id="PTHR23426:SF63">
    <property type="entry name" value="TRANSFER PROTEIN, PUTATIVE-RELATED"/>
    <property type="match status" value="1"/>
</dbReference>
<proteinExistence type="predicted"/>
<evidence type="ECO:0000313" key="6">
    <source>
        <dbReference type="EMBL" id="QPC45015.1"/>
    </source>
</evidence>
<dbReference type="InterPro" id="IPR012675">
    <property type="entry name" value="Beta-grasp_dom_sf"/>
</dbReference>
<dbReference type="InterPro" id="IPR001055">
    <property type="entry name" value="Adrenodoxin-like"/>
</dbReference>
<feature type="domain" description="2Fe-2S ferredoxin-type" evidence="5">
    <location>
        <begin position="2"/>
        <end position="104"/>
    </location>
</feature>
<keyword evidence="4" id="KW-0411">Iron-sulfur</keyword>
<dbReference type="GO" id="GO:0140647">
    <property type="term" value="P:P450-containing electron transport chain"/>
    <property type="evidence" value="ECO:0007669"/>
    <property type="project" value="InterPro"/>
</dbReference>
<evidence type="ECO:0000259" key="5">
    <source>
        <dbReference type="PROSITE" id="PS51085"/>
    </source>
</evidence>
<dbReference type="PANTHER" id="PTHR23426">
    <property type="entry name" value="FERREDOXIN/ADRENODOXIN"/>
    <property type="match status" value="1"/>
</dbReference>
<keyword evidence="1" id="KW-0001">2Fe-2S</keyword>
<evidence type="ECO:0000256" key="4">
    <source>
        <dbReference type="ARBA" id="ARBA00023014"/>
    </source>
</evidence>
<name>A0A7S8HDU6_9HYPH</name>
<keyword evidence="7" id="KW-1185">Reference proteome</keyword>
<evidence type="ECO:0000256" key="3">
    <source>
        <dbReference type="ARBA" id="ARBA00023004"/>
    </source>
</evidence>
<dbReference type="InterPro" id="IPR036010">
    <property type="entry name" value="2Fe-2S_ferredoxin-like_sf"/>
</dbReference>
<keyword evidence="3" id="KW-0408">Iron</keyword>
<sequence>MGIIRVKDHSGNTHELEAVEGWRVMEIIREHGLDIEGLCGGACECATCHVHVSPDWAARISPATDDEEDKLDELPILSDTSRLSCQIIWSEALDGLELTLAEQV</sequence>
<dbReference type="Gene3D" id="3.10.20.30">
    <property type="match status" value="1"/>
</dbReference>
<dbReference type="Proteomes" id="UP000593594">
    <property type="component" value="Chromosome"/>
</dbReference>
<protein>
    <submittedName>
        <fullName evidence="6">2Fe-2S iron-sulfur cluster binding domain-containing protein</fullName>
    </submittedName>
</protein>
<dbReference type="KEGG" id="kmn:HW532_21340"/>
<accession>A0A7S8HDU6</accession>